<keyword evidence="12" id="KW-1185">Reference proteome</keyword>
<evidence type="ECO:0000256" key="7">
    <source>
        <dbReference type="ARBA" id="ARBA00022833"/>
    </source>
</evidence>
<evidence type="ECO:0000256" key="5">
    <source>
        <dbReference type="ARBA" id="ARBA00022771"/>
    </source>
</evidence>
<feature type="compositionally biased region" description="Low complexity" evidence="9">
    <location>
        <begin position="130"/>
        <end position="150"/>
    </location>
</feature>
<evidence type="ECO:0000259" key="10">
    <source>
        <dbReference type="PROSITE" id="PS50089"/>
    </source>
</evidence>
<keyword evidence="7" id="KW-0862">Zinc</keyword>
<evidence type="ECO:0000313" key="11">
    <source>
        <dbReference type="EMBL" id="GBF87922.1"/>
    </source>
</evidence>
<dbReference type="OrthoDB" id="8062037at2759"/>
<dbReference type="PROSITE" id="PS50089">
    <property type="entry name" value="ZF_RING_2"/>
    <property type="match status" value="1"/>
</dbReference>
<feature type="region of interest" description="Disordered" evidence="9">
    <location>
        <begin position="130"/>
        <end position="151"/>
    </location>
</feature>
<comment type="caution">
    <text evidence="11">The sequence shown here is derived from an EMBL/GenBank/DDBJ whole genome shotgun (WGS) entry which is preliminary data.</text>
</comment>
<keyword evidence="6" id="KW-0833">Ubl conjugation pathway</keyword>
<evidence type="ECO:0000256" key="4">
    <source>
        <dbReference type="ARBA" id="ARBA00022723"/>
    </source>
</evidence>
<evidence type="ECO:0000256" key="8">
    <source>
        <dbReference type="PROSITE-ProRule" id="PRU00175"/>
    </source>
</evidence>
<evidence type="ECO:0000313" key="12">
    <source>
        <dbReference type="Proteomes" id="UP000247498"/>
    </source>
</evidence>
<accession>A0A2V0NN76</accession>
<dbReference type="GO" id="GO:0061630">
    <property type="term" value="F:ubiquitin protein ligase activity"/>
    <property type="evidence" value="ECO:0007669"/>
    <property type="project" value="UniProtKB-EC"/>
</dbReference>
<gene>
    <name evidence="11" type="ORF">Rsub_00634</name>
</gene>
<dbReference type="Pfam" id="PF13639">
    <property type="entry name" value="zf-RING_2"/>
    <property type="match status" value="1"/>
</dbReference>
<evidence type="ECO:0000256" key="6">
    <source>
        <dbReference type="ARBA" id="ARBA00022786"/>
    </source>
</evidence>
<dbReference type="InParanoid" id="A0A2V0NN76"/>
<proteinExistence type="predicted"/>
<dbReference type="EMBL" id="BDRX01000002">
    <property type="protein sequence ID" value="GBF87922.1"/>
    <property type="molecule type" value="Genomic_DNA"/>
</dbReference>
<evidence type="ECO:0000256" key="1">
    <source>
        <dbReference type="ARBA" id="ARBA00000900"/>
    </source>
</evidence>
<feature type="domain" description="RING-type" evidence="10">
    <location>
        <begin position="218"/>
        <end position="258"/>
    </location>
</feature>
<dbReference type="Proteomes" id="UP000247498">
    <property type="component" value="Unassembled WGS sequence"/>
</dbReference>
<protein>
    <recommendedName>
        <fullName evidence="2">RING-type E3 ubiquitin transferase</fullName>
        <ecNumber evidence="2">2.3.2.27</ecNumber>
    </recommendedName>
</protein>
<dbReference type="PANTHER" id="PTHR46463">
    <property type="entry name" value="ZINC FINGER, RING/FYVE/PHD-TYPE"/>
    <property type="match status" value="1"/>
</dbReference>
<dbReference type="STRING" id="307507.A0A2V0NN76"/>
<feature type="region of interest" description="Disordered" evidence="9">
    <location>
        <begin position="1"/>
        <end position="41"/>
    </location>
</feature>
<reference evidence="11 12" key="1">
    <citation type="journal article" date="2018" name="Sci. Rep.">
        <title>Raphidocelis subcapitata (=Pseudokirchneriella subcapitata) provides an insight into genome evolution and environmental adaptations in the Sphaeropleales.</title>
        <authorList>
            <person name="Suzuki S."/>
            <person name="Yamaguchi H."/>
            <person name="Nakajima N."/>
            <person name="Kawachi M."/>
        </authorList>
    </citation>
    <scope>NUCLEOTIDE SEQUENCE [LARGE SCALE GENOMIC DNA]</scope>
    <source>
        <strain evidence="11 12">NIES-35</strain>
    </source>
</reference>
<keyword evidence="5 8" id="KW-0863">Zinc-finger</keyword>
<dbReference type="PANTHER" id="PTHR46463:SF10">
    <property type="entry name" value="OS01G0926200 PROTEIN"/>
    <property type="match status" value="1"/>
</dbReference>
<dbReference type="InterPro" id="IPR013083">
    <property type="entry name" value="Znf_RING/FYVE/PHD"/>
</dbReference>
<sequence>MLAVAPRRDVSAPGVEGAPCDAERLPPLAAGGGGGGGADRQRCSVEAGAGPECGLGVLRWMEGLFFLKPEGSAVEHLTSSRSEASAEETIASPLYRVPPVIAACTRRVNSVASLGSAGDDADNERSALMGSRGALSPRARRALSPSALSPRARRAVSPRAAVAAQPWLPALAAARAQSPPPACGAAVDAARSLSEALAAAGLAGDVLVDSDGDLDDICPTCLDGFCDANPRIVTRCGHHFHLQCLYSWLERRPTCPLCFAQIDIDFEGMGDS</sequence>
<comment type="catalytic activity">
    <reaction evidence="1">
        <text>S-ubiquitinyl-[E2 ubiquitin-conjugating enzyme]-L-cysteine + [acceptor protein]-L-lysine = [E2 ubiquitin-conjugating enzyme]-L-cysteine + N(6)-ubiquitinyl-[acceptor protein]-L-lysine.</text>
        <dbReference type="EC" id="2.3.2.27"/>
    </reaction>
</comment>
<dbReference type="SMART" id="SM00184">
    <property type="entry name" value="RING"/>
    <property type="match status" value="1"/>
</dbReference>
<evidence type="ECO:0000256" key="9">
    <source>
        <dbReference type="SAM" id="MobiDB-lite"/>
    </source>
</evidence>
<keyword evidence="3" id="KW-0808">Transferase</keyword>
<dbReference type="GO" id="GO:0008270">
    <property type="term" value="F:zinc ion binding"/>
    <property type="evidence" value="ECO:0007669"/>
    <property type="project" value="UniProtKB-KW"/>
</dbReference>
<evidence type="ECO:0000256" key="3">
    <source>
        <dbReference type="ARBA" id="ARBA00022679"/>
    </source>
</evidence>
<dbReference type="InterPro" id="IPR001841">
    <property type="entry name" value="Znf_RING"/>
</dbReference>
<keyword evidence="4" id="KW-0479">Metal-binding</keyword>
<organism evidence="11 12">
    <name type="scientific">Raphidocelis subcapitata</name>
    <dbReference type="NCBI Taxonomy" id="307507"/>
    <lineage>
        <taxon>Eukaryota</taxon>
        <taxon>Viridiplantae</taxon>
        <taxon>Chlorophyta</taxon>
        <taxon>core chlorophytes</taxon>
        <taxon>Chlorophyceae</taxon>
        <taxon>CS clade</taxon>
        <taxon>Sphaeropleales</taxon>
        <taxon>Selenastraceae</taxon>
        <taxon>Raphidocelis</taxon>
    </lineage>
</organism>
<feature type="compositionally biased region" description="Basic and acidic residues" evidence="9">
    <location>
        <begin position="1"/>
        <end position="10"/>
    </location>
</feature>
<name>A0A2V0NN76_9CHLO</name>
<evidence type="ECO:0000256" key="2">
    <source>
        <dbReference type="ARBA" id="ARBA00012483"/>
    </source>
</evidence>
<dbReference type="SUPFAM" id="SSF57850">
    <property type="entry name" value="RING/U-box"/>
    <property type="match status" value="1"/>
</dbReference>
<dbReference type="AlphaFoldDB" id="A0A2V0NN76"/>
<dbReference type="Gene3D" id="3.30.40.10">
    <property type="entry name" value="Zinc/RING finger domain, C3HC4 (zinc finger)"/>
    <property type="match status" value="1"/>
</dbReference>
<dbReference type="EC" id="2.3.2.27" evidence="2"/>